<keyword evidence="5" id="KW-1185">Reference proteome</keyword>
<evidence type="ECO:0000313" key="4">
    <source>
        <dbReference type="EMBL" id="EIN05196.1"/>
    </source>
</evidence>
<dbReference type="OrthoDB" id="1470350at2759"/>
<evidence type="ECO:0000313" key="5">
    <source>
        <dbReference type="Proteomes" id="UP000054196"/>
    </source>
</evidence>
<dbReference type="PRINTS" id="PR00385">
    <property type="entry name" value="P450"/>
</dbReference>
<keyword evidence="3" id="KW-0472">Membrane</keyword>
<dbReference type="Pfam" id="PF00067">
    <property type="entry name" value="p450"/>
    <property type="match status" value="1"/>
</dbReference>
<dbReference type="InterPro" id="IPR036396">
    <property type="entry name" value="Cyt_P450_sf"/>
</dbReference>
<dbReference type="KEGG" id="psq:PUNSTDRAFT_137878"/>
<feature type="transmembrane region" description="Helical" evidence="3">
    <location>
        <begin position="6"/>
        <end position="26"/>
    </location>
</feature>
<name>R7S5W9_PUNST</name>
<keyword evidence="3" id="KW-1133">Transmembrane helix</keyword>
<dbReference type="GO" id="GO:0004497">
    <property type="term" value="F:monooxygenase activity"/>
    <property type="evidence" value="ECO:0007669"/>
    <property type="project" value="InterPro"/>
</dbReference>
<dbReference type="PANTHER" id="PTHR24305">
    <property type="entry name" value="CYTOCHROME P450"/>
    <property type="match status" value="1"/>
</dbReference>
<reference evidence="5" key="1">
    <citation type="journal article" date="2012" name="Science">
        <title>The Paleozoic origin of enzymatic lignin decomposition reconstructed from 31 fungal genomes.</title>
        <authorList>
            <person name="Floudas D."/>
            <person name="Binder M."/>
            <person name="Riley R."/>
            <person name="Barry K."/>
            <person name="Blanchette R.A."/>
            <person name="Henrissat B."/>
            <person name="Martinez A.T."/>
            <person name="Otillar R."/>
            <person name="Spatafora J.W."/>
            <person name="Yadav J.S."/>
            <person name="Aerts A."/>
            <person name="Benoit I."/>
            <person name="Boyd A."/>
            <person name="Carlson A."/>
            <person name="Copeland A."/>
            <person name="Coutinho P.M."/>
            <person name="de Vries R.P."/>
            <person name="Ferreira P."/>
            <person name="Findley K."/>
            <person name="Foster B."/>
            <person name="Gaskell J."/>
            <person name="Glotzer D."/>
            <person name="Gorecki P."/>
            <person name="Heitman J."/>
            <person name="Hesse C."/>
            <person name="Hori C."/>
            <person name="Igarashi K."/>
            <person name="Jurgens J.A."/>
            <person name="Kallen N."/>
            <person name="Kersten P."/>
            <person name="Kohler A."/>
            <person name="Kuees U."/>
            <person name="Kumar T.K.A."/>
            <person name="Kuo A."/>
            <person name="LaButti K."/>
            <person name="Larrondo L.F."/>
            <person name="Lindquist E."/>
            <person name="Ling A."/>
            <person name="Lombard V."/>
            <person name="Lucas S."/>
            <person name="Lundell T."/>
            <person name="Martin R."/>
            <person name="McLaughlin D.J."/>
            <person name="Morgenstern I."/>
            <person name="Morin E."/>
            <person name="Murat C."/>
            <person name="Nagy L.G."/>
            <person name="Nolan M."/>
            <person name="Ohm R.A."/>
            <person name="Patyshakuliyeva A."/>
            <person name="Rokas A."/>
            <person name="Ruiz-Duenas F.J."/>
            <person name="Sabat G."/>
            <person name="Salamov A."/>
            <person name="Samejima M."/>
            <person name="Schmutz J."/>
            <person name="Slot J.C."/>
            <person name="St John F."/>
            <person name="Stenlid J."/>
            <person name="Sun H."/>
            <person name="Sun S."/>
            <person name="Syed K."/>
            <person name="Tsang A."/>
            <person name="Wiebenga A."/>
            <person name="Young D."/>
            <person name="Pisabarro A."/>
            <person name="Eastwood D.C."/>
            <person name="Martin F."/>
            <person name="Cullen D."/>
            <person name="Grigoriev I.V."/>
            <person name="Hibbett D.S."/>
        </authorList>
    </citation>
    <scope>NUCLEOTIDE SEQUENCE [LARGE SCALE GENOMIC DNA]</scope>
    <source>
        <strain evidence="5">HHB-11173 SS5</strain>
    </source>
</reference>
<dbReference type="RefSeq" id="XP_007387599.1">
    <property type="nucleotide sequence ID" value="XM_007387537.1"/>
</dbReference>
<dbReference type="Proteomes" id="UP000054196">
    <property type="component" value="Unassembled WGS sequence"/>
</dbReference>
<evidence type="ECO:0000256" key="1">
    <source>
        <dbReference type="ARBA" id="ARBA00005179"/>
    </source>
</evidence>
<dbReference type="eggNOG" id="KOG0157">
    <property type="taxonomic scope" value="Eukaryota"/>
</dbReference>
<keyword evidence="2" id="KW-0408">Iron</keyword>
<keyword evidence="2" id="KW-0479">Metal-binding</keyword>
<protein>
    <submittedName>
        <fullName evidence="4">Cytochrome P450</fullName>
    </submittedName>
</protein>
<dbReference type="GO" id="GO:0016705">
    <property type="term" value="F:oxidoreductase activity, acting on paired donors, with incorporation or reduction of molecular oxygen"/>
    <property type="evidence" value="ECO:0007669"/>
    <property type="project" value="InterPro"/>
</dbReference>
<keyword evidence="3" id="KW-0812">Transmembrane</keyword>
<evidence type="ECO:0000256" key="3">
    <source>
        <dbReference type="SAM" id="Phobius"/>
    </source>
</evidence>
<dbReference type="SUPFAM" id="SSF48264">
    <property type="entry name" value="Cytochrome P450"/>
    <property type="match status" value="1"/>
</dbReference>
<feature type="binding site" description="axial binding residue" evidence="2">
    <location>
        <position position="450"/>
    </location>
    <ligand>
        <name>heme</name>
        <dbReference type="ChEBI" id="CHEBI:30413"/>
    </ligand>
    <ligandPart>
        <name>Fe</name>
        <dbReference type="ChEBI" id="CHEBI:18248"/>
    </ligandPart>
</feature>
<comment type="cofactor">
    <cofactor evidence="2">
        <name>heme</name>
        <dbReference type="ChEBI" id="CHEBI:30413"/>
    </cofactor>
</comment>
<organism evidence="4 5">
    <name type="scientific">Punctularia strigosozonata (strain HHB-11173)</name>
    <name type="common">White-rot fungus</name>
    <dbReference type="NCBI Taxonomy" id="741275"/>
    <lineage>
        <taxon>Eukaryota</taxon>
        <taxon>Fungi</taxon>
        <taxon>Dikarya</taxon>
        <taxon>Basidiomycota</taxon>
        <taxon>Agaricomycotina</taxon>
        <taxon>Agaricomycetes</taxon>
        <taxon>Corticiales</taxon>
        <taxon>Punctulariaceae</taxon>
        <taxon>Punctularia</taxon>
    </lineage>
</organism>
<dbReference type="PRINTS" id="PR00463">
    <property type="entry name" value="EP450I"/>
</dbReference>
<gene>
    <name evidence="4" type="ORF">PUNSTDRAFT_137878</name>
</gene>
<dbReference type="EMBL" id="JH687551">
    <property type="protein sequence ID" value="EIN05196.1"/>
    <property type="molecule type" value="Genomic_DNA"/>
</dbReference>
<proteinExistence type="predicted"/>
<dbReference type="GO" id="GO:0005506">
    <property type="term" value="F:iron ion binding"/>
    <property type="evidence" value="ECO:0007669"/>
    <property type="project" value="InterPro"/>
</dbReference>
<accession>R7S5W9</accession>
<dbReference type="OMA" id="DMIESSY"/>
<sequence length="508" mass="56643">MPLFATYGPTTVALTAGAFFLVAHIVRRFFLSPLRKIPGPKLAALTDIWLIWNTIQSRSAAAINEAFNEYGPIVRIGPNAVAVRGPKDLKEIYTTHKYRKDARVTRARLHDLQNITSVTEPAAHGRMRRLTNPLFASDSLRSLEQPLVTTLEKLFGVLDDSISCGRALDMWPVNRHFAFDILGEAAFGRDFGALASGKNPQFMVDMDLAVTAIAMKMSVPPWVYAALRKVPVHSLRNIVQAEERLLEFGQNLIREYEKGGGGSGEEKGRYNMIAHLYDSTDPVTGTSMSEEMLVSMCVTYIIAGTDTTGTTLSWLMWALASHPHVYDTLRAELIAAFPDPGAFPDLASLRKLPYLTAVIKEALRRYPATPIYLPRVVPEGGAVHQGHYLPAGTTIGCLSYAMHRDEEFFPNPEVYDPSRWLEEVDGVLKVKNTPELTASYMPWSTGVRSCQGQPFAELEIYTVIANLVRRYKFKPGPHATHQTMKDVDLLILKPKGHKVELVFEKNPY</sequence>
<dbReference type="AlphaFoldDB" id="R7S5W9"/>
<dbReference type="InterPro" id="IPR002401">
    <property type="entry name" value="Cyt_P450_E_grp-I"/>
</dbReference>
<evidence type="ECO:0000256" key="2">
    <source>
        <dbReference type="PIRSR" id="PIRSR602401-1"/>
    </source>
</evidence>
<dbReference type="InterPro" id="IPR050121">
    <property type="entry name" value="Cytochrome_P450_monoxygenase"/>
</dbReference>
<dbReference type="GO" id="GO:0020037">
    <property type="term" value="F:heme binding"/>
    <property type="evidence" value="ECO:0007669"/>
    <property type="project" value="InterPro"/>
</dbReference>
<comment type="pathway">
    <text evidence="1">Secondary metabolite biosynthesis.</text>
</comment>
<keyword evidence="2" id="KW-0349">Heme</keyword>
<dbReference type="InterPro" id="IPR001128">
    <property type="entry name" value="Cyt_P450"/>
</dbReference>
<dbReference type="Gene3D" id="1.10.630.10">
    <property type="entry name" value="Cytochrome P450"/>
    <property type="match status" value="1"/>
</dbReference>
<dbReference type="HOGENOM" id="CLU_001570_14_2_1"/>
<dbReference type="GeneID" id="18879930"/>
<dbReference type="PANTHER" id="PTHR24305:SF218">
    <property type="entry name" value="P450, PUTATIVE (EUROFUNG)-RELATED"/>
    <property type="match status" value="1"/>
</dbReference>